<proteinExistence type="predicted"/>
<feature type="compositionally biased region" description="Basic and acidic residues" evidence="1">
    <location>
        <begin position="32"/>
        <end position="42"/>
    </location>
</feature>
<sequence length="64" mass="7706">MRIRLIKYYQLVETIFNSDQEIHFNLSESLRSESGKGTDRFPRTAKTRYSPNPEEKQEIWPILF</sequence>
<dbReference type="Proteomes" id="UP000000268">
    <property type="component" value="Chromosome"/>
</dbReference>
<dbReference type="STRING" id="329726.AM1_0042"/>
<dbReference type="HOGENOM" id="CLU_2857323_0_0_3"/>
<evidence type="ECO:0000313" key="3">
    <source>
        <dbReference type="Proteomes" id="UP000000268"/>
    </source>
</evidence>
<evidence type="ECO:0000313" key="2">
    <source>
        <dbReference type="EMBL" id="ABW25130.1"/>
    </source>
</evidence>
<protein>
    <submittedName>
        <fullName evidence="2">Uncharacterized protein</fullName>
    </submittedName>
</protein>
<dbReference type="EMBL" id="CP000828">
    <property type="protein sequence ID" value="ABW25130.1"/>
    <property type="molecule type" value="Genomic_DNA"/>
</dbReference>
<dbReference type="KEGG" id="amr:AM1_0042"/>
<organism evidence="2 3">
    <name type="scientific">Acaryochloris marina (strain MBIC 11017)</name>
    <dbReference type="NCBI Taxonomy" id="329726"/>
    <lineage>
        <taxon>Bacteria</taxon>
        <taxon>Bacillati</taxon>
        <taxon>Cyanobacteriota</taxon>
        <taxon>Cyanophyceae</taxon>
        <taxon>Acaryochloridales</taxon>
        <taxon>Acaryochloridaceae</taxon>
        <taxon>Acaryochloris</taxon>
    </lineage>
</organism>
<evidence type="ECO:0000256" key="1">
    <source>
        <dbReference type="SAM" id="MobiDB-lite"/>
    </source>
</evidence>
<reference evidence="2 3" key="1">
    <citation type="journal article" date="2008" name="Proc. Natl. Acad. Sci. U.S.A.">
        <title>Niche adaptation and genome expansion in the chlorophyll d-producing cyanobacterium Acaryochloris marina.</title>
        <authorList>
            <person name="Swingley W.D."/>
            <person name="Chen M."/>
            <person name="Cheung P.C."/>
            <person name="Conrad A.L."/>
            <person name="Dejesa L.C."/>
            <person name="Hao J."/>
            <person name="Honchak B.M."/>
            <person name="Karbach L.E."/>
            <person name="Kurdoglu A."/>
            <person name="Lahiri S."/>
            <person name="Mastrian S.D."/>
            <person name="Miyashita H."/>
            <person name="Page L."/>
            <person name="Ramakrishna P."/>
            <person name="Satoh S."/>
            <person name="Sattley W.M."/>
            <person name="Shimada Y."/>
            <person name="Taylor H.L."/>
            <person name="Tomo T."/>
            <person name="Tsuchiya T."/>
            <person name="Wang Z.T."/>
            <person name="Raymond J."/>
            <person name="Mimuro M."/>
            <person name="Blankenship R.E."/>
            <person name="Touchman J.W."/>
        </authorList>
    </citation>
    <scope>NUCLEOTIDE SEQUENCE [LARGE SCALE GENOMIC DNA]</scope>
    <source>
        <strain evidence="3">MBIC 11017</strain>
    </source>
</reference>
<gene>
    <name evidence="2" type="ordered locus">AM1_0042</name>
</gene>
<name>B0C518_ACAM1</name>
<keyword evidence="3" id="KW-1185">Reference proteome</keyword>
<feature type="region of interest" description="Disordered" evidence="1">
    <location>
        <begin position="32"/>
        <end position="54"/>
    </location>
</feature>
<accession>B0C518</accession>
<dbReference type="AlphaFoldDB" id="B0C518"/>